<reference evidence="2 3" key="3">
    <citation type="journal article" date="2018" name="FEMS Microbiol. Ecol.">
        <title>Co-invading symbiotic mutualists of Medicago polymorpha retain high ancestral diversity and contain diverse accessory genomes.</title>
        <authorList>
            <person name="Porter S.S."/>
            <person name="Faber-Hammond J.J."/>
            <person name="Friesen M.L."/>
        </authorList>
    </citation>
    <scope>NUCLEOTIDE SEQUENCE [LARGE SCALE GENOMIC DNA]</scope>
    <source>
        <strain evidence="2 3">Str16</strain>
    </source>
</reference>
<name>A0A6G1WDK7_9HYPH</name>
<dbReference type="AlphaFoldDB" id="A0A6G1WDK7"/>
<protein>
    <submittedName>
        <fullName evidence="1">Uncharacterized protein</fullName>
    </submittedName>
</protein>
<sequence length="64" mass="7158">MQILVAQFRLMAASLVYGFPYMSRGYLHRLPGNSFTADNAKRFRRFLLLGGENTVLSSISGFLG</sequence>
<reference evidence="1" key="1">
    <citation type="journal article" date="2013" name="Genome Biol.">
        <title>Comparative genomics of the core and accessory genomes of 48 Sinorhizobium strains comprising five genospecies.</title>
        <authorList>
            <person name="Sugawara M."/>
            <person name="Epstein B."/>
            <person name="Badgley B.D."/>
            <person name="Unno T."/>
            <person name="Xu L."/>
            <person name="Reese J."/>
            <person name="Gyaneshwar P."/>
            <person name="Denny R."/>
            <person name="Mudge J."/>
            <person name="Bharti A.K."/>
            <person name="Farmer A.D."/>
            <person name="May G.D."/>
            <person name="Woodward J.E."/>
            <person name="Medigue C."/>
            <person name="Vallenet D."/>
            <person name="Lajus A."/>
            <person name="Rouy Z."/>
            <person name="Martinez-Vaz B."/>
            <person name="Tiffin P."/>
            <person name="Young N.D."/>
            <person name="Sadowsky M.J."/>
        </authorList>
    </citation>
    <scope>NUCLEOTIDE SEQUENCE</scope>
    <source>
        <strain evidence="1">M1</strain>
    </source>
</reference>
<dbReference type="EMBL" id="NBUC01000181">
    <property type="protein sequence ID" value="PLT92427.1"/>
    <property type="molecule type" value="Genomic_DNA"/>
</dbReference>
<accession>A0A6G1WDK7</accession>
<reference evidence="2" key="2">
    <citation type="submission" date="2017-04" db="EMBL/GenBank/DDBJ databases">
        <authorList>
            <person name="Porter S."/>
            <person name="Friesen M.L."/>
            <person name="Faber-Hammond J."/>
        </authorList>
    </citation>
    <scope>NUCLEOTIDE SEQUENCE</scope>
    <source>
        <strain evidence="2">Str16</strain>
    </source>
</reference>
<proteinExistence type="predicted"/>
<evidence type="ECO:0000313" key="3">
    <source>
        <dbReference type="Proteomes" id="UP001190825"/>
    </source>
</evidence>
<dbReference type="EMBL" id="WISB01000008">
    <property type="protein sequence ID" value="MQW67820.1"/>
    <property type="molecule type" value="Genomic_DNA"/>
</dbReference>
<evidence type="ECO:0000313" key="1">
    <source>
        <dbReference type="EMBL" id="MQW67820.1"/>
    </source>
</evidence>
<organism evidence="1">
    <name type="scientific">Sinorhizobium medicae</name>
    <dbReference type="NCBI Taxonomy" id="110321"/>
    <lineage>
        <taxon>Bacteria</taxon>
        <taxon>Pseudomonadati</taxon>
        <taxon>Pseudomonadota</taxon>
        <taxon>Alphaproteobacteria</taxon>
        <taxon>Hyphomicrobiales</taxon>
        <taxon>Rhizobiaceae</taxon>
        <taxon>Sinorhizobium/Ensifer group</taxon>
        <taxon>Sinorhizobium</taxon>
    </lineage>
</organism>
<gene>
    <name evidence="2" type="ORF">BMJ33_33005</name>
    <name evidence="1" type="ORF">GHJ91_01135</name>
</gene>
<keyword evidence="3" id="KW-1185">Reference proteome</keyword>
<comment type="caution">
    <text evidence="1">The sequence shown here is derived from an EMBL/GenBank/DDBJ whole genome shotgun (WGS) entry which is preliminary data.</text>
</comment>
<evidence type="ECO:0000313" key="2">
    <source>
        <dbReference type="EMBL" id="PLT92427.1"/>
    </source>
</evidence>
<dbReference type="Proteomes" id="UP001190825">
    <property type="component" value="Unassembled WGS sequence"/>
</dbReference>